<dbReference type="GO" id="GO:0008289">
    <property type="term" value="F:lipid binding"/>
    <property type="evidence" value="ECO:0007669"/>
    <property type="project" value="InterPro"/>
</dbReference>
<dbReference type="PANTHER" id="PTHR10774">
    <property type="entry name" value="EXTENDED SYNAPTOTAGMIN-RELATED"/>
    <property type="match status" value="1"/>
</dbReference>
<proteinExistence type="predicted"/>
<accession>A0A814REI4</accession>
<dbReference type="Proteomes" id="UP000677228">
    <property type="component" value="Unassembled WGS sequence"/>
</dbReference>
<dbReference type="InterPro" id="IPR045050">
    <property type="entry name" value="Synaptotagmin_plant"/>
</dbReference>
<dbReference type="Proteomes" id="UP000682733">
    <property type="component" value="Unassembled WGS sequence"/>
</dbReference>
<comment type="caution">
    <text evidence="3">The sequence shown here is derived from an EMBL/GenBank/DDBJ whole genome shotgun (WGS) entry which is preliminary data.</text>
</comment>
<dbReference type="EMBL" id="CAJOBA010008117">
    <property type="protein sequence ID" value="CAF3820717.1"/>
    <property type="molecule type" value="Genomic_DNA"/>
</dbReference>
<dbReference type="AlphaFoldDB" id="A0A814REI4"/>
<dbReference type="EMBL" id="CAJNOK010008102">
    <property type="protein sequence ID" value="CAF1054274.1"/>
    <property type="molecule type" value="Genomic_DNA"/>
</dbReference>
<dbReference type="Proteomes" id="UP000663829">
    <property type="component" value="Unassembled WGS sequence"/>
</dbReference>
<organism evidence="3 6">
    <name type="scientific">Didymodactylos carnosus</name>
    <dbReference type="NCBI Taxonomy" id="1234261"/>
    <lineage>
        <taxon>Eukaryota</taxon>
        <taxon>Metazoa</taxon>
        <taxon>Spiralia</taxon>
        <taxon>Gnathifera</taxon>
        <taxon>Rotifera</taxon>
        <taxon>Eurotatoria</taxon>
        <taxon>Bdelloidea</taxon>
        <taxon>Philodinida</taxon>
        <taxon>Philodinidae</taxon>
        <taxon>Didymodactylos</taxon>
    </lineage>
</organism>
<name>A0A814REI4_9BILA</name>
<dbReference type="InterPro" id="IPR000008">
    <property type="entry name" value="C2_dom"/>
</dbReference>
<protein>
    <recommendedName>
        <fullName evidence="1">C2 domain-containing protein</fullName>
    </recommendedName>
</protein>
<keyword evidence="6" id="KW-1185">Reference proteome</keyword>
<evidence type="ECO:0000313" key="3">
    <source>
        <dbReference type="EMBL" id="CAF1132870.1"/>
    </source>
</evidence>
<dbReference type="PROSITE" id="PS50004">
    <property type="entry name" value="C2"/>
    <property type="match status" value="1"/>
</dbReference>
<dbReference type="Pfam" id="PF00168">
    <property type="entry name" value="C2"/>
    <property type="match status" value="1"/>
</dbReference>
<sequence length="150" mass="17047">MSAGQLSVTVVQAEGLHDKDTIGKNDAYVELYLDKDYKQRTSTKNNSNSPTWNETFILYVNSFRKIKKLMYSRILIFSNVQAGQHTLHLHVYDDDIGDRDSIGSVKIDLRPIMEGAAFDQWVKLPAHFGLGSHGKVRVIMTFTVIWNDSL</sequence>
<reference evidence="3" key="1">
    <citation type="submission" date="2021-02" db="EMBL/GenBank/DDBJ databases">
        <authorList>
            <person name="Nowell W R."/>
        </authorList>
    </citation>
    <scope>NUCLEOTIDE SEQUENCE</scope>
</reference>
<dbReference type="InterPro" id="IPR035892">
    <property type="entry name" value="C2_domain_sf"/>
</dbReference>
<evidence type="ECO:0000313" key="2">
    <source>
        <dbReference type="EMBL" id="CAF1054274.1"/>
    </source>
</evidence>
<dbReference type="SMART" id="SM00239">
    <property type="entry name" value="C2"/>
    <property type="match status" value="1"/>
</dbReference>
<dbReference type="CDD" id="cd00030">
    <property type="entry name" value="C2"/>
    <property type="match status" value="1"/>
</dbReference>
<feature type="domain" description="C2" evidence="1">
    <location>
        <begin position="1"/>
        <end position="122"/>
    </location>
</feature>
<dbReference type="OrthoDB" id="63267at2759"/>
<dbReference type="PANTHER" id="PTHR10774:SF190">
    <property type="entry name" value="C2 CALCIUM_LIPID-BINDING ENDONUCLEASE_EXONUCLEASE_PHOSPHATASE-RELATED"/>
    <property type="match status" value="1"/>
</dbReference>
<evidence type="ECO:0000313" key="5">
    <source>
        <dbReference type="EMBL" id="CAF3896673.1"/>
    </source>
</evidence>
<gene>
    <name evidence="3" type="ORF">GPM918_LOCUS20289</name>
    <name evidence="2" type="ORF">OVA965_LOCUS17095</name>
    <name evidence="5" type="ORF">SRO942_LOCUS20286</name>
    <name evidence="4" type="ORF">TMI583_LOCUS17108</name>
</gene>
<dbReference type="Gene3D" id="2.60.40.150">
    <property type="entry name" value="C2 domain"/>
    <property type="match status" value="1"/>
</dbReference>
<dbReference type="EMBL" id="CAJNOQ010006374">
    <property type="protein sequence ID" value="CAF1132870.1"/>
    <property type="molecule type" value="Genomic_DNA"/>
</dbReference>
<dbReference type="GO" id="GO:0005783">
    <property type="term" value="C:endoplasmic reticulum"/>
    <property type="evidence" value="ECO:0007669"/>
    <property type="project" value="TreeGrafter"/>
</dbReference>
<dbReference type="EMBL" id="CAJOBC010006374">
    <property type="protein sequence ID" value="CAF3896673.1"/>
    <property type="molecule type" value="Genomic_DNA"/>
</dbReference>
<evidence type="ECO:0000259" key="1">
    <source>
        <dbReference type="PROSITE" id="PS50004"/>
    </source>
</evidence>
<dbReference type="Proteomes" id="UP000681722">
    <property type="component" value="Unassembled WGS sequence"/>
</dbReference>
<dbReference type="SUPFAM" id="SSF49562">
    <property type="entry name" value="C2 domain (Calcium/lipid-binding domain, CaLB)"/>
    <property type="match status" value="1"/>
</dbReference>
<evidence type="ECO:0000313" key="4">
    <source>
        <dbReference type="EMBL" id="CAF3820717.1"/>
    </source>
</evidence>
<evidence type="ECO:0000313" key="6">
    <source>
        <dbReference type="Proteomes" id="UP000663829"/>
    </source>
</evidence>